<evidence type="ECO:0008006" key="4">
    <source>
        <dbReference type="Google" id="ProtNLM"/>
    </source>
</evidence>
<gene>
    <name evidence="2" type="ORF">GCM10007853_21080</name>
</gene>
<evidence type="ECO:0000313" key="2">
    <source>
        <dbReference type="EMBL" id="GLQ24234.1"/>
    </source>
</evidence>
<dbReference type="EMBL" id="BSNK01000002">
    <property type="protein sequence ID" value="GLQ24234.1"/>
    <property type="molecule type" value="Genomic_DNA"/>
</dbReference>
<dbReference type="Proteomes" id="UP001161391">
    <property type="component" value="Unassembled WGS sequence"/>
</dbReference>
<evidence type="ECO:0000313" key="3">
    <source>
        <dbReference type="Proteomes" id="UP001161391"/>
    </source>
</evidence>
<feature type="transmembrane region" description="Helical" evidence="1">
    <location>
        <begin position="103"/>
        <end position="124"/>
    </location>
</feature>
<protein>
    <recommendedName>
        <fullName evidence="4">DUF4383 domain-containing protein</fullName>
    </recommendedName>
</protein>
<proteinExistence type="predicted"/>
<keyword evidence="1" id="KW-0472">Membrane</keyword>
<keyword evidence="1" id="KW-0812">Transmembrane</keyword>
<evidence type="ECO:0000256" key="1">
    <source>
        <dbReference type="SAM" id="Phobius"/>
    </source>
</evidence>
<comment type="caution">
    <text evidence="2">The sequence shown here is derived from an EMBL/GenBank/DDBJ whole genome shotgun (WGS) entry which is preliminary data.</text>
</comment>
<reference evidence="2" key="1">
    <citation type="journal article" date="2014" name="Int. J. Syst. Evol. Microbiol.">
        <title>Complete genome of a new Firmicutes species belonging to the dominant human colonic microbiota ('Ruminococcus bicirculans') reveals two chromosomes and a selective capacity to utilize plant glucans.</title>
        <authorList>
            <consortium name="NISC Comparative Sequencing Program"/>
            <person name="Wegmann U."/>
            <person name="Louis P."/>
            <person name="Goesmann A."/>
            <person name="Henrissat B."/>
            <person name="Duncan S.H."/>
            <person name="Flint H.J."/>
        </authorList>
    </citation>
    <scope>NUCLEOTIDE SEQUENCE</scope>
    <source>
        <strain evidence="2">NBRC 108219</strain>
    </source>
</reference>
<keyword evidence="1" id="KW-1133">Transmembrane helix</keyword>
<feature type="transmembrane region" description="Helical" evidence="1">
    <location>
        <begin position="44"/>
        <end position="62"/>
    </location>
</feature>
<keyword evidence="3" id="KW-1185">Reference proteome</keyword>
<organism evidence="2 3">
    <name type="scientific">Algimonas ampicilliniresistens</name>
    <dbReference type="NCBI Taxonomy" id="1298735"/>
    <lineage>
        <taxon>Bacteria</taxon>
        <taxon>Pseudomonadati</taxon>
        <taxon>Pseudomonadota</taxon>
        <taxon>Alphaproteobacteria</taxon>
        <taxon>Maricaulales</taxon>
        <taxon>Robiginitomaculaceae</taxon>
        <taxon>Algimonas</taxon>
    </lineage>
</organism>
<feature type="transmembrane region" description="Helical" evidence="1">
    <location>
        <begin position="69"/>
        <end position="91"/>
    </location>
</feature>
<sequence length="138" mass="14795">MRKLPVISVLLSSLVFGLLIPMLEINPTHLLNPGWPPHARLHEAWQLITNGAISVFALYLVATSKAPKIAIVLSLIINVSFLSAFVLARSYGGSMLHTDGTQMAVGGINVAVLIVIVVITILLFSLRHGRPEAAHGTT</sequence>
<accession>A0ABQ5VB68</accession>
<dbReference type="RefSeq" id="WP_284390441.1">
    <property type="nucleotide sequence ID" value="NZ_BSNK01000002.1"/>
</dbReference>
<name>A0ABQ5VB68_9PROT</name>
<reference evidence="2" key="2">
    <citation type="submission" date="2023-01" db="EMBL/GenBank/DDBJ databases">
        <title>Draft genome sequence of Algimonas ampicilliniresistens strain NBRC 108219.</title>
        <authorList>
            <person name="Sun Q."/>
            <person name="Mori K."/>
        </authorList>
    </citation>
    <scope>NUCLEOTIDE SEQUENCE</scope>
    <source>
        <strain evidence="2">NBRC 108219</strain>
    </source>
</reference>